<comment type="caution">
    <text evidence="2">The sequence shown here is derived from an EMBL/GenBank/DDBJ whole genome shotgun (WGS) entry which is preliminary data.</text>
</comment>
<feature type="region of interest" description="Disordered" evidence="1">
    <location>
        <begin position="29"/>
        <end position="74"/>
    </location>
</feature>
<dbReference type="EMBL" id="CAGKOT010000018">
    <property type="protein sequence ID" value="CAB5363641.1"/>
    <property type="molecule type" value="Genomic_DNA"/>
</dbReference>
<evidence type="ECO:0000256" key="1">
    <source>
        <dbReference type="SAM" id="MobiDB-lite"/>
    </source>
</evidence>
<evidence type="ECO:0000313" key="3">
    <source>
        <dbReference type="Proteomes" id="UP000684084"/>
    </source>
</evidence>
<gene>
    <name evidence="2" type="ORF">CHRIB12_LOCUS9621</name>
</gene>
<organism evidence="2 3">
    <name type="scientific">Rhizophagus irregularis</name>
    <dbReference type="NCBI Taxonomy" id="588596"/>
    <lineage>
        <taxon>Eukaryota</taxon>
        <taxon>Fungi</taxon>
        <taxon>Fungi incertae sedis</taxon>
        <taxon>Mucoromycota</taxon>
        <taxon>Glomeromycotina</taxon>
        <taxon>Glomeromycetes</taxon>
        <taxon>Glomerales</taxon>
        <taxon>Glomeraceae</taxon>
        <taxon>Rhizophagus</taxon>
    </lineage>
</organism>
<protein>
    <submittedName>
        <fullName evidence="2">Uncharacterized protein</fullName>
    </submittedName>
</protein>
<feature type="compositionally biased region" description="Basic and acidic residues" evidence="1">
    <location>
        <begin position="57"/>
        <end position="74"/>
    </location>
</feature>
<accession>A0A915Z5P2</accession>
<reference evidence="2" key="1">
    <citation type="submission" date="2020-05" db="EMBL/GenBank/DDBJ databases">
        <authorList>
            <person name="Rincon C."/>
            <person name="Sanders R I."/>
            <person name="Robbins C."/>
            <person name="Chaturvedi A."/>
        </authorList>
    </citation>
    <scope>NUCLEOTIDE SEQUENCE</scope>
    <source>
        <strain evidence="2">CHB12</strain>
    </source>
</reference>
<feature type="compositionally biased region" description="Basic and acidic residues" evidence="1">
    <location>
        <begin position="29"/>
        <end position="49"/>
    </location>
</feature>
<evidence type="ECO:0000313" key="2">
    <source>
        <dbReference type="EMBL" id="CAB5363641.1"/>
    </source>
</evidence>
<name>A0A915Z5P2_9GLOM</name>
<dbReference type="AlphaFoldDB" id="A0A915Z5P2"/>
<sequence>MLLNPLLKKSNLLMTKYYTEPLQNLPECHIQRAEKSSKKDKRDGKEKRMGKGRRKCEKGWKRNGKDGESVGRVE</sequence>
<proteinExistence type="predicted"/>
<dbReference type="Proteomes" id="UP000684084">
    <property type="component" value="Unassembled WGS sequence"/>
</dbReference>